<feature type="compositionally biased region" description="Polar residues" evidence="1">
    <location>
        <begin position="15"/>
        <end position="29"/>
    </location>
</feature>
<dbReference type="Gramene" id="OQU86402">
    <property type="protein sequence ID" value="OQU86402"/>
    <property type="gene ID" value="SORBI_3003G085533"/>
</dbReference>
<proteinExistence type="predicted"/>
<name>A0A1W0VW96_SORBI</name>
<dbReference type="Proteomes" id="UP000000768">
    <property type="component" value="Chromosome 3"/>
</dbReference>
<gene>
    <name evidence="2" type="ORF">SORBI_3003G085533</name>
</gene>
<feature type="region of interest" description="Disordered" evidence="1">
    <location>
        <begin position="1"/>
        <end position="29"/>
    </location>
</feature>
<reference evidence="2 3" key="1">
    <citation type="journal article" date="2009" name="Nature">
        <title>The Sorghum bicolor genome and the diversification of grasses.</title>
        <authorList>
            <person name="Paterson A.H."/>
            <person name="Bowers J.E."/>
            <person name="Bruggmann R."/>
            <person name="Dubchak I."/>
            <person name="Grimwood J."/>
            <person name="Gundlach H."/>
            <person name="Haberer G."/>
            <person name="Hellsten U."/>
            <person name="Mitros T."/>
            <person name="Poliakov A."/>
            <person name="Schmutz J."/>
            <person name="Spannagl M."/>
            <person name="Tang H."/>
            <person name="Wang X."/>
            <person name="Wicker T."/>
            <person name="Bharti A.K."/>
            <person name="Chapman J."/>
            <person name="Feltus F.A."/>
            <person name="Gowik U."/>
            <person name="Grigoriev I.V."/>
            <person name="Lyons E."/>
            <person name="Maher C.A."/>
            <person name="Martis M."/>
            <person name="Narechania A."/>
            <person name="Otillar R.P."/>
            <person name="Penning B.W."/>
            <person name="Salamov A.A."/>
            <person name="Wang Y."/>
            <person name="Zhang L."/>
            <person name="Carpita N.C."/>
            <person name="Freeling M."/>
            <person name="Gingle A.R."/>
            <person name="Hash C.T."/>
            <person name="Keller B."/>
            <person name="Klein P."/>
            <person name="Kresovich S."/>
            <person name="McCann M.C."/>
            <person name="Ming R."/>
            <person name="Peterson D.G."/>
            <person name="Mehboob-ur-Rahman"/>
            <person name="Ware D."/>
            <person name="Westhoff P."/>
            <person name="Mayer K.F."/>
            <person name="Messing J."/>
            <person name="Rokhsar D.S."/>
        </authorList>
    </citation>
    <scope>NUCLEOTIDE SEQUENCE [LARGE SCALE GENOMIC DNA]</scope>
    <source>
        <strain evidence="3">cv. BTx623</strain>
    </source>
</reference>
<sequence length="68" mass="7521">MSYPFPYPRAASFPKPSTQTGENLILHNTSHSHPNIPLSKCHLDSIHLLPHTVPAGHSVEPIDSEDKQ</sequence>
<dbReference type="InParanoid" id="A0A1W0VW96"/>
<evidence type="ECO:0000313" key="2">
    <source>
        <dbReference type="EMBL" id="OQU86402.1"/>
    </source>
</evidence>
<dbReference type="AlphaFoldDB" id="A0A1W0VW96"/>
<dbReference type="EMBL" id="CM000762">
    <property type="protein sequence ID" value="OQU86402.1"/>
    <property type="molecule type" value="Genomic_DNA"/>
</dbReference>
<accession>A0A1W0VW96</accession>
<protein>
    <submittedName>
        <fullName evidence="2">Uncharacterized protein</fullName>
    </submittedName>
</protein>
<evidence type="ECO:0000313" key="3">
    <source>
        <dbReference type="Proteomes" id="UP000000768"/>
    </source>
</evidence>
<organism evidence="2 3">
    <name type="scientific">Sorghum bicolor</name>
    <name type="common">Sorghum</name>
    <name type="synonym">Sorghum vulgare</name>
    <dbReference type="NCBI Taxonomy" id="4558"/>
    <lineage>
        <taxon>Eukaryota</taxon>
        <taxon>Viridiplantae</taxon>
        <taxon>Streptophyta</taxon>
        <taxon>Embryophyta</taxon>
        <taxon>Tracheophyta</taxon>
        <taxon>Spermatophyta</taxon>
        <taxon>Magnoliopsida</taxon>
        <taxon>Liliopsida</taxon>
        <taxon>Poales</taxon>
        <taxon>Poaceae</taxon>
        <taxon>PACMAD clade</taxon>
        <taxon>Panicoideae</taxon>
        <taxon>Andropogonodae</taxon>
        <taxon>Andropogoneae</taxon>
        <taxon>Sorghinae</taxon>
        <taxon>Sorghum</taxon>
    </lineage>
</organism>
<keyword evidence="3" id="KW-1185">Reference proteome</keyword>
<reference evidence="3" key="2">
    <citation type="journal article" date="2018" name="Plant J.">
        <title>The Sorghum bicolor reference genome: improved assembly, gene annotations, a transcriptome atlas, and signatures of genome organization.</title>
        <authorList>
            <person name="McCormick R.F."/>
            <person name="Truong S.K."/>
            <person name="Sreedasyam A."/>
            <person name="Jenkins J."/>
            <person name="Shu S."/>
            <person name="Sims D."/>
            <person name="Kennedy M."/>
            <person name="Amirebrahimi M."/>
            <person name="Weers B.D."/>
            <person name="McKinley B."/>
            <person name="Mattison A."/>
            <person name="Morishige D.T."/>
            <person name="Grimwood J."/>
            <person name="Schmutz J."/>
            <person name="Mullet J.E."/>
        </authorList>
    </citation>
    <scope>NUCLEOTIDE SEQUENCE [LARGE SCALE GENOMIC DNA]</scope>
    <source>
        <strain evidence="3">cv. BTx623</strain>
    </source>
</reference>
<evidence type="ECO:0000256" key="1">
    <source>
        <dbReference type="SAM" id="MobiDB-lite"/>
    </source>
</evidence>